<comment type="caution">
    <text evidence="2">The sequence shown here is derived from an EMBL/GenBank/DDBJ whole genome shotgun (WGS) entry which is preliminary data.</text>
</comment>
<name>A0AA40KVL8_9HYME</name>
<organism evidence="2 3">
    <name type="scientific">Melipona bicolor</name>
    <dbReference type="NCBI Taxonomy" id="60889"/>
    <lineage>
        <taxon>Eukaryota</taxon>
        <taxon>Metazoa</taxon>
        <taxon>Ecdysozoa</taxon>
        <taxon>Arthropoda</taxon>
        <taxon>Hexapoda</taxon>
        <taxon>Insecta</taxon>
        <taxon>Pterygota</taxon>
        <taxon>Neoptera</taxon>
        <taxon>Endopterygota</taxon>
        <taxon>Hymenoptera</taxon>
        <taxon>Apocrita</taxon>
        <taxon>Aculeata</taxon>
        <taxon>Apoidea</taxon>
        <taxon>Anthophila</taxon>
        <taxon>Apidae</taxon>
        <taxon>Melipona</taxon>
    </lineage>
</organism>
<dbReference type="AlphaFoldDB" id="A0AA40KVL8"/>
<feature type="region of interest" description="Disordered" evidence="1">
    <location>
        <begin position="1"/>
        <end position="25"/>
    </location>
</feature>
<feature type="compositionally biased region" description="Basic and acidic residues" evidence="1">
    <location>
        <begin position="10"/>
        <end position="25"/>
    </location>
</feature>
<reference evidence="2" key="1">
    <citation type="submission" date="2021-10" db="EMBL/GenBank/DDBJ databases">
        <title>Melipona bicolor Genome sequencing and assembly.</title>
        <authorList>
            <person name="Araujo N.S."/>
            <person name="Arias M.C."/>
        </authorList>
    </citation>
    <scope>NUCLEOTIDE SEQUENCE</scope>
    <source>
        <strain evidence="2">USP_2M_L1-L4_2017</strain>
        <tissue evidence="2">Whole body</tissue>
    </source>
</reference>
<evidence type="ECO:0000313" key="3">
    <source>
        <dbReference type="Proteomes" id="UP001177670"/>
    </source>
</evidence>
<sequence>MELGGIGKGLRNDEGNEGFRSKTKNEKKVVVRKYKELEGLERREWKNDERLIGKNSREKRRRRARAKADYENLRKIPETRETAKEEENIERMERIFRDN</sequence>
<dbReference type="Proteomes" id="UP001177670">
    <property type="component" value="Unassembled WGS sequence"/>
</dbReference>
<keyword evidence="3" id="KW-1185">Reference proteome</keyword>
<evidence type="ECO:0000256" key="1">
    <source>
        <dbReference type="SAM" id="MobiDB-lite"/>
    </source>
</evidence>
<accession>A0AA40KVL8</accession>
<protein>
    <submittedName>
        <fullName evidence="2">Uncharacterized protein</fullName>
    </submittedName>
</protein>
<gene>
    <name evidence="2" type="ORF">K0M31_007394</name>
</gene>
<dbReference type="EMBL" id="JAHYIQ010000002">
    <property type="protein sequence ID" value="KAK1134612.1"/>
    <property type="molecule type" value="Genomic_DNA"/>
</dbReference>
<proteinExistence type="predicted"/>
<evidence type="ECO:0000313" key="2">
    <source>
        <dbReference type="EMBL" id="KAK1134612.1"/>
    </source>
</evidence>